<organism evidence="2 3">
    <name type="scientific">Ramularia collo-cygni</name>
    <dbReference type="NCBI Taxonomy" id="112498"/>
    <lineage>
        <taxon>Eukaryota</taxon>
        <taxon>Fungi</taxon>
        <taxon>Dikarya</taxon>
        <taxon>Ascomycota</taxon>
        <taxon>Pezizomycotina</taxon>
        <taxon>Dothideomycetes</taxon>
        <taxon>Dothideomycetidae</taxon>
        <taxon>Mycosphaerellales</taxon>
        <taxon>Mycosphaerellaceae</taxon>
        <taxon>Ramularia</taxon>
    </lineage>
</organism>
<dbReference type="STRING" id="112498.A0A2D3UP03"/>
<sequence>MSATQKSPTSTLQPIKDTRVRRWLTLLALQTTGRLYKRSGTCIPISRHKIVKIQRQEDGESSHLAEATTMQFVSAKTSLPVPKVYCTFERKGRGYIVMERIRGQMLSVVLPSLSEASKDSLFSQLRTAMDELRALEPPSMAMQSCVGASLLDFRIAHTRGKRFGPFDSIPEFHRWLRRWCQPPLANIHWSDEEKLAIEKMIKRQDRASWPPPVFTHADLHSCNIIVQNEKLVGIIDWEFSGWYPSYWEYTSAWCTAVVARNWRKHLEHFLDPWPEELEMEITRNDYWGQI</sequence>
<dbReference type="InterPro" id="IPR051678">
    <property type="entry name" value="AGP_Transferase"/>
</dbReference>
<dbReference type="SUPFAM" id="SSF56112">
    <property type="entry name" value="Protein kinase-like (PK-like)"/>
    <property type="match status" value="1"/>
</dbReference>
<dbReference type="CDD" id="cd05120">
    <property type="entry name" value="APH_ChoK_like"/>
    <property type="match status" value="1"/>
</dbReference>
<evidence type="ECO:0000259" key="1">
    <source>
        <dbReference type="Pfam" id="PF01636"/>
    </source>
</evidence>
<protein>
    <recommendedName>
        <fullName evidence="1">Aminoglycoside phosphotransferase domain-containing protein</fullName>
    </recommendedName>
</protein>
<dbReference type="InterPro" id="IPR011009">
    <property type="entry name" value="Kinase-like_dom_sf"/>
</dbReference>
<dbReference type="RefSeq" id="XP_023624932.1">
    <property type="nucleotide sequence ID" value="XM_023769164.1"/>
</dbReference>
<evidence type="ECO:0000313" key="2">
    <source>
        <dbReference type="EMBL" id="CZT18042.1"/>
    </source>
</evidence>
<gene>
    <name evidence="2" type="ORF">RCC_03880</name>
</gene>
<dbReference type="PANTHER" id="PTHR21310">
    <property type="entry name" value="AMINOGLYCOSIDE PHOSPHOTRANSFERASE-RELATED-RELATED"/>
    <property type="match status" value="1"/>
</dbReference>
<accession>A0A2D3UP03</accession>
<dbReference type="Proteomes" id="UP000225277">
    <property type="component" value="Unassembled WGS sequence"/>
</dbReference>
<dbReference type="OrthoDB" id="2906425at2759"/>
<keyword evidence="3" id="KW-1185">Reference proteome</keyword>
<dbReference type="Gene3D" id="3.30.200.150">
    <property type="match status" value="1"/>
</dbReference>
<dbReference type="EMBL" id="FJUY01000005">
    <property type="protein sequence ID" value="CZT18042.1"/>
    <property type="molecule type" value="Genomic_DNA"/>
</dbReference>
<reference evidence="2 3" key="1">
    <citation type="submission" date="2016-03" db="EMBL/GenBank/DDBJ databases">
        <authorList>
            <person name="Ploux O."/>
        </authorList>
    </citation>
    <scope>NUCLEOTIDE SEQUENCE [LARGE SCALE GENOMIC DNA]</scope>
    <source>
        <strain evidence="2 3">URUG2</strain>
    </source>
</reference>
<evidence type="ECO:0000313" key="3">
    <source>
        <dbReference type="Proteomes" id="UP000225277"/>
    </source>
</evidence>
<dbReference type="InterPro" id="IPR002575">
    <property type="entry name" value="Aminoglycoside_PTrfase"/>
</dbReference>
<dbReference type="Gene3D" id="3.90.1200.10">
    <property type="match status" value="1"/>
</dbReference>
<proteinExistence type="predicted"/>
<name>A0A2D3UP03_9PEZI</name>
<dbReference type="Pfam" id="PF01636">
    <property type="entry name" value="APH"/>
    <property type="match status" value="1"/>
</dbReference>
<dbReference type="GeneID" id="35599068"/>
<dbReference type="AlphaFoldDB" id="A0A2D3UP03"/>
<dbReference type="PANTHER" id="PTHR21310:SF55">
    <property type="entry name" value="AMINOGLYCOSIDE PHOSPHOTRANSFERASE DOMAIN-CONTAINING PROTEIN"/>
    <property type="match status" value="1"/>
</dbReference>
<feature type="domain" description="Aminoglycoside phosphotransferase" evidence="1">
    <location>
        <begin position="49"/>
        <end position="260"/>
    </location>
</feature>